<protein>
    <recommendedName>
        <fullName evidence="3">3'-5' exonuclease domain-containing protein</fullName>
    </recommendedName>
</protein>
<dbReference type="InterPro" id="IPR051132">
    <property type="entry name" value="3-5_Exonuclease_domain"/>
</dbReference>
<dbReference type="InterPro" id="IPR002562">
    <property type="entry name" value="3'-5'_exonuclease_dom"/>
</dbReference>
<evidence type="ECO:0000313" key="5">
    <source>
        <dbReference type="Proteomes" id="UP001318860"/>
    </source>
</evidence>
<keyword evidence="5" id="KW-1185">Reference proteome</keyword>
<sequence length="222" mass="24702">MTISSSAICTKYINLLCGTHRTYDVFFSGHIITTTVTHDPNTVSDWISTVKSENPHRLLSLIVGLDDNVEWHQSCNPHRKSPVVALQICIGRLCLIYQIVHTSFVPQSLIDFLDENFTYVGVDVKSDLGILDDEYGLASNARAEELGRLAADAYGREELESAGLKELASLVLGEEVEKPTSVMMSNWTDEWLTEDHVKYACIDALMSFEIGRILLNAPCSGY</sequence>
<comment type="caution">
    <text evidence="4">The sequence shown here is derived from an EMBL/GenBank/DDBJ whole genome shotgun (WGS) entry which is preliminary data.</text>
</comment>
<proteinExistence type="predicted"/>
<dbReference type="EMBL" id="JABTTQ020003067">
    <property type="protein sequence ID" value="KAK6120489.1"/>
    <property type="molecule type" value="Genomic_DNA"/>
</dbReference>
<keyword evidence="2" id="KW-0378">Hydrolase</keyword>
<dbReference type="InterPro" id="IPR012337">
    <property type="entry name" value="RNaseH-like_sf"/>
</dbReference>
<name>A0ABR0UD80_REHGL</name>
<keyword evidence="1" id="KW-0540">Nuclease</keyword>
<dbReference type="Gene3D" id="3.30.420.10">
    <property type="entry name" value="Ribonuclease H-like superfamily/Ribonuclease H"/>
    <property type="match status" value="1"/>
</dbReference>
<dbReference type="CDD" id="cd06141">
    <property type="entry name" value="WRN_exo"/>
    <property type="match status" value="1"/>
</dbReference>
<dbReference type="PANTHER" id="PTHR13620:SF105">
    <property type="entry name" value="OS01G0737700 PROTEIN"/>
    <property type="match status" value="1"/>
</dbReference>
<feature type="domain" description="3'-5' exonuclease" evidence="3">
    <location>
        <begin position="69"/>
        <end position="215"/>
    </location>
</feature>
<evidence type="ECO:0000256" key="2">
    <source>
        <dbReference type="ARBA" id="ARBA00022801"/>
    </source>
</evidence>
<gene>
    <name evidence="4" type="ORF">DH2020_045747</name>
</gene>
<dbReference type="Proteomes" id="UP001318860">
    <property type="component" value="Unassembled WGS sequence"/>
</dbReference>
<accession>A0ABR0UD80</accession>
<dbReference type="InterPro" id="IPR036397">
    <property type="entry name" value="RNaseH_sf"/>
</dbReference>
<dbReference type="Pfam" id="PF01612">
    <property type="entry name" value="DNA_pol_A_exo1"/>
    <property type="match status" value="1"/>
</dbReference>
<evidence type="ECO:0000256" key="1">
    <source>
        <dbReference type="ARBA" id="ARBA00022722"/>
    </source>
</evidence>
<reference evidence="4 5" key="1">
    <citation type="journal article" date="2021" name="Comput. Struct. Biotechnol. J.">
        <title>De novo genome assembly of the potent medicinal plant Rehmannia glutinosa using nanopore technology.</title>
        <authorList>
            <person name="Ma L."/>
            <person name="Dong C."/>
            <person name="Song C."/>
            <person name="Wang X."/>
            <person name="Zheng X."/>
            <person name="Niu Y."/>
            <person name="Chen S."/>
            <person name="Feng W."/>
        </authorList>
    </citation>
    <scope>NUCLEOTIDE SEQUENCE [LARGE SCALE GENOMIC DNA]</scope>
    <source>
        <strain evidence="4">DH-2019</strain>
    </source>
</reference>
<dbReference type="PANTHER" id="PTHR13620">
    <property type="entry name" value="3-5 EXONUCLEASE"/>
    <property type="match status" value="1"/>
</dbReference>
<dbReference type="SUPFAM" id="SSF53098">
    <property type="entry name" value="Ribonuclease H-like"/>
    <property type="match status" value="1"/>
</dbReference>
<evidence type="ECO:0000259" key="3">
    <source>
        <dbReference type="Pfam" id="PF01612"/>
    </source>
</evidence>
<organism evidence="4 5">
    <name type="scientific">Rehmannia glutinosa</name>
    <name type="common">Chinese foxglove</name>
    <dbReference type="NCBI Taxonomy" id="99300"/>
    <lineage>
        <taxon>Eukaryota</taxon>
        <taxon>Viridiplantae</taxon>
        <taxon>Streptophyta</taxon>
        <taxon>Embryophyta</taxon>
        <taxon>Tracheophyta</taxon>
        <taxon>Spermatophyta</taxon>
        <taxon>Magnoliopsida</taxon>
        <taxon>eudicotyledons</taxon>
        <taxon>Gunneridae</taxon>
        <taxon>Pentapetalae</taxon>
        <taxon>asterids</taxon>
        <taxon>lamiids</taxon>
        <taxon>Lamiales</taxon>
        <taxon>Orobanchaceae</taxon>
        <taxon>Rehmannieae</taxon>
        <taxon>Rehmannia</taxon>
    </lineage>
</organism>
<evidence type="ECO:0000313" key="4">
    <source>
        <dbReference type="EMBL" id="KAK6120489.1"/>
    </source>
</evidence>